<accession>A0A4R0IRL3</accession>
<dbReference type="SUPFAM" id="SSF103473">
    <property type="entry name" value="MFS general substrate transporter"/>
    <property type="match status" value="1"/>
</dbReference>
<protein>
    <recommendedName>
        <fullName evidence="4">MFS transporter</fullName>
    </recommendedName>
</protein>
<gene>
    <name evidence="2" type="ORF">E0H92_27770</name>
</gene>
<feature type="transmembrane region" description="Helical" evidence="1">
    <location>
        <begin position="27"/>
        <end position="51"/>
    </location>
</feature>
<comment type="caution">
    <text evidence="2">The sequence shown here is derived from an EMBL/GenBank/DDBJ whole genome shotgun (WGS) entry which is preliminary data.</text>
</comment>
<dbReference type="AlphaFoldDB" id="A0A4R0IRL3"/>
<dbReference type="Gene3D" id="1.20.1250.20">
    <property type="entry name" value="MFS general substrate transporter like domains"/>
    <property type="match status" value="1"/>
</dbReference>
<evidence type="ECO:0000313" key="3">
    <source>
        <dbReference type="Proteomes" id="UP000294225"/>
    </source>
</evidence>
<sequence length="171" mass="18372">MNFALANLMWGLGGVIGGLYLDAHRTVTFVTIFLANAALMMSAAAVPSRALRGMRPQRSAPPKQTGTSSGPQALNAPGMVWLCVLTFFVTFIGYGQLQSGIPVFAREVSEISIRTVGFAFGVNTLRIGSLQVWVVRRIDGFRRTRVIVSFGVIWAGAWACWAATGMFPATG</sequence>
<feature type="transmembrane region" description="Helical" evidence="1">
    <location>
        <begin position="146"/>
        <end position="167"/>
    </location>
</feature>
<feature type="transmembrane region" description="Helical" evidence="1">
    <location>
        <begin position="115"/>
        <end position="134"/>
    </location>
</feature>
<feature type="transmembrane region" description="Helical" evidence="1">
    <location>
        <begin position="72"/>
        <end position="95"/>
    </location>
</feature>
<reference evidence="2 3" key="1">
    <citation type="submission" date="2019-02" db="EMBL/GenBank/DDBJ databases">
        <title>Kribbella capetownensis sp. nov. and Kribbella speibonae sp. nov., isolated from soil.</title>
        <authorList>
            <person name="Curtis S.M."/>
            <person name="Norton I."/>
            <person name="Everest G.J."/>
            <person name="Meyers P.R."/>
        </authorList>
    </citation>
    <scope>NUCLEOTIDE SEQUENCE [LARGE SCALE GENOMIC DNA]</scope>
    <source>
        <strain evidence="2 3">YM55</strain>
    </source>
</reference>
<proteinExistence type="predicted"/>
<dbReference type="EMBL" id="SJKC01000003">
    <property type="protein sequence ID" value="TCC36433.1"/>
    <property type="molecule type" value="Genomic_DNA"/>
</dbReference>
<name>A0A4R0IRL3_9ACTN</name>
<dbReference type="InterPro" id="IPR036259">
    <property type="entry name" value="MFS_trans_sf"/>
</dbReference>
<keyword evidence="1" id="KW-0472">Membrane</keyword>
<keyword evidence="1" id="KW-1133">Transmembrane helix</keyword>
<dbReference type="Proteomes" id="UP000294225">
    <property type="component" value="Unassembled WGS sequence"/>
</dbReference>
<evidence type="ECO:0000313" key="2">
    <source>
        <dbReference type="EMBL" id="TCC36433.1"/>
    </source>
</evidence>
<evidence type="ECO:0000256" key="1">
    <source>
        <dbReference type="SAM" id="Phobius"/>
    </source>
</evidence>
<evidence type="ECO:0008006" key="4">
    <source>
        <dbReference type="Google" id="ProtNLM"/>
    </source>
</evidence>
<keyword evidence="1" id="KW-0812">Transmembrane</keyword>
<organism evidence="2 3">
    <name type="scientific">Kribbella speibonae</name>
    <dbReference type="NCBI Taxonomy" id="1572660"/>
    <lineage>
        <taxon>Bacteria</taxon>
        <taxon>Bacillati</taxon>
        <taxon>Actinomycetota</taxon>
        <taxon>Actinomycetes</taxon>
        <taxon>Propionibacteriales</taxon>
        <taxon>Kribbellaceae</taxon>
        <taxon>Kribbella</taxon>
    </lineage>
</organism>